<dbReference type="PANTHER" id="PTHR42948:SF1">
    <property type="entry name" value="TRANSPORTER"/>
    <property type="match status" value="1"/>
</dbReference>
<keyword evidence="5 8" id="KW-0472">Membrane</keyword>
<evidence type="ECO:0000256" key="1">
    <source>
        <dbReference type="ARBA" id="ARBA00004141"/>
    </source>
</evidence>
<feature type="transmembrane region" description="Helical" evidence="8">
    <location>
        <begin position="29"/>
        <end position="50"/>
    </location>
</feature>
<feature type="transmembrane region" description="Helical" evidence="8">
    <location>
        <begin position="131"/>
        <end position="152"/>
    </location>
</feature>
<feature type="transmembrane region" description="Helical" evidence="8">
    <location>
        <begin position="71"/>
        <end position="95"/>
    </location>
</feature>
<dbReference type="GO" id="GO:0015293">
    <property type="term" value="F:symporter activity"/>
    <property type="evidence" value="ECO:0007669"/>
    <property type="project" value="UniProtKB-KW"/>
</dbReference>
<feature type="transmembrane region" description="Helical" evidence="8">
    <location>
        <begin position="343"/>
        <end position="361"/>
    </location>
</feature>
<keyword evidence="10" id="KW-1185">Reference proteome</keyword>
<accession>A0A840WBK3</accession>
<dbReference type="PRINTS" id="PR00176">
    <property type="entry name" value="NANEUSMPORT"/>
</dbReference>
<proteinExistence type="inferred from homology"/>
<dbReference type="Proteomes" id="UP000579647">
    <property type="component" value="Unassembled WGS sequence"/>
</dbReference>
<evidence type="ECO:0000256" key="7">
    <source>
        <dbReference type="SAM" id="MobiDB-lite"/>
    </source>
</evidence>
<evidence type="ECO:0000256" key="2">
    <source>
        <dbReference type="ARBA" id="ARBA00022448"/>
    </source>
</evidence>
<feature type="transmembrane region" description="Helical" evidence="8">
    <location>
        <begin position="306"/>
        <end position="331"/>
    </location>
</feature>
<gene>
    <name evidence="9" type="ORF">HNR07_001548</name>
</gene>
<keyword evidence="2 6" id="KW-0813">Transport</keyword>
<dbReference type="CDD" id="cd10334">
    <property type="entry name" value="SLC6sbd_u1"/>
    <property type="match status" value="1"/>
</dbReference>
<feature type="transmembrane region" description="Helical" evidence="8">
    <location>
        <begin position="453"/>
        <end position="475"/>
    </location>
</feature>
<dbReference type="GO" id="GO:0016020">
    <property type="term" value="C:membrane"/>
    <property type="evidence" value="ECO:0007669"/>
    <property type="project" value="UniProtKB-SubCell"/>
</dbReference>
<keyword evidence="4 8" id="KW-1133">Transmembrane helix</keyword>
<comment type="subcellular location">
    <subcellularLocation>
        <location evidence="1">Membrane</location>
        <topology evidence="1">Multi-pass membrane protein</topology>
    </subcellularLocation>
</comment>
<dbReference type="EMBL" id="JACHDO010000001">
    <property type="protein sequence ID" value="MBB5490411.1"/>
    <property type="molecule type" value="Genomic_DNA"/>
</dbReference>
<dbReference type="Pfam" id="PF00209">
    <property type="entry name" value="SNF"/>
    <property type="match status" value="2"/>
</dbReference>
<keyword evidence="6" id="KW-0769">Symport</keyword>
<evidence type="ECO:0000256" key="5">
    <source>
        <dbReference type="ARBA" id="ARBA00023136"/>
    </source>
</evidence>
<sequence length="522" mass="55909">MAAIGSAVGLGNIWRFPYIAYDNGGGAFLLPYLIALLTAGIPLLILEYSIGHRYRSSAPLAYRRISRPAEAIGWWQVAICFVIAIYYAVIVAWAVRYTWFALGQQWGDDPDGFFFNDFLQVSDGPGMVSGFVSGVAWPLVAVWALVLAVLALGVRKGIEKANKIFIPLLVVLFVLLVIQALTLDGATAGLNALFTPDWGAMLDGGVWIAAYGQIFFSLSIGFAIMVTYASYLRRKVNLTGSAMVAGFANSSFELLAGIGVFAALGFMAATAGTAVDEVATAGIGLAFVAFPQIISTLPLGGALFGVLFFGCLVIAGLSSLISIVQVIVSAVQDRTGLGRVQTVLLVGGATALASVLLFPTPQGLYFLDTFDRFINQYGIALAGLVMVLVFGWILRRLPLFEKHANAISSVRLDWWWKIALGGITPVLLGFMMWDSLRAELTSPYEDYPQAFLLVAGWGVAIGAIVFGIVVACVPWKRADTIARRDAEHVAAQPDGEAPAQLDEPDKITAPRPSDDDQEGKGH</sequence>
<feature type="region of interest" description="Disordered" evidence="7">
    <location>
        <begin position="486"/>
        <end position="522"/>
    </location>
</feature>
<feature type="compositionally biased region" description="Basic and acidic residues" evidence="7">
    <location>
        <begin position="503"/>
        <end position="522"/>
    </location>
</feature>
<protein>
    <recommendedName>
        <fullName evidence="6">Transporter</fullName>
    </recommendedName>
</protein>
<dbReference type="PROSITE" id="PS00610">
    <property type="entry name" value="NA_NEUROTRAN_SYMP_1"/>
    <property type="match status" value="1"/>
</dbReference>
<evidence type="ECO:0000256" key="8">
    <source>
        <dbReference type="SAM" id="Phobius"/>
    </source>
</evidence>
<feature type="transmembrane region" description="Helical" evidence="8">
    <location>
        <begin position="414"/>
        <end position="433"/>
    </location>
</feature>
<evidence type="ECO:0000256" key="4">
    <source>
        <dbReference type="ARBA" id="ARBA00022989"/>
    </source>
</evidence>
<dbReference type="AlphaFoldDB" id="A0A840WBK3"/>
<dbReference type="NCBIfam" id="NF037979">
    <property type="entry name" value="Na_transp"/>
    <property type="match status" value="1"/>
</dbReference>
<comment type="similarity">
    <text evidence="6">Belongs to the sodium:neurotransmitter symporter (SNF) (TC 2.A.22) family.</text>
</comment>
<dbReference type="PANTHER" id="PTHR42948">
    <property type="entry name" value="TRANSPORTER"/>
    <property type="match status" value="1"/>
</dbReference>
<keyword evidence="3 6" id="KW-0812">Transmembrane</keyword>
<comment type="caution">
    <text evidence="9">The sequence shown here is derived from an EMBL/GenBank/DDBJ whole genome shotgun (WGS) entry which is preliminary data.</text>
</comment>
<dbReference type="PROSITE" id="PS50267">
    <property type="entry name" value="NA_NEUROTRAN_SYMP_3"/>
    <property type="match status" value="1"/>
</dbReference>
<dbReference type="SUPFAM" id="SSF161070">
    <property type="entry name" value="SNF-like"/>
    <property type="match status" value="1"/>
</dbReference>
<feature type="transmembrane region" description="Helical" evidence="8">
    <location>
        <begin position="164"/>
        <end position="186"/>
    </location>
</feature>
<evidence type="ECO:0000313" key="10">
    <source>
        <dbReference type="Proteomes" id="UP000579647"/>
    </source>
</evidence>
<organism evidence="9 10">
    <name type="scientific">Nocardiopsis metallicus</name>
    <dbReference type="NCBI Taxonomy" id="179819"/>
    <lineage>
        <taxon>Bacteria</taxon>
        <taxon>Bacillati</taxon>
        <taxon>Actinomycetota</taxon>
        <taxon>Actinomycetes</taxon>
        <taxon>Streptosporangiales</taxon>
        <taxon>Nocardiopsidaceae</taxon>
        <taxon>Nocardiopsis</taxon>
    </lineage>
</organism>
<name>A0A840WBK3_9ACTN</name>
<feature type="transmembrane region" description="Helical" evidence="8">
    <location>
        <begin position="206"/>
        <end position="231"/>
    </location>
</feature>
<evidence type="ECO:0000256" key="3">
    <source>
        <dbReference type="ARBA" id="ARBA00022692"/>
    </source>
</evidence>
<feature type="transmembrane region" description="Helical" evidence="8">
    <location>
        <begin position="252"/>
        <end position="275"/>
    </location>
</feature>
<dbReference type="InterPro" id="IPR000175">
    <property type="entry name" value="Na/ntran_symport"/>
</dbReference>
<dbReference type="InterPro" id="IPR037272">
    <property type="entry name" value="SNS_sf"/>
</dbReference>
<evidence type="ECO:0000313" key="9">
    <source>
        <dbReference type="EMBL" id="MBB5490411.1"/>
    </source>
</evidence>
<reference evidence="9 10" key="1">
    <citation type="submission" date="2020-08" db="EMBL/GenBank/DDBJ databases">
        <title>Sequencing the genomes of 1000 actinobacteria strains.</title>
        <authorList>
            <person name="Klenk H.-P."/>
        </authorList>
    </citation>
    <scope>NUCLEOTIDE SEQUENCE [LARGE SCALE GENOMIC DNA]</scope>
    <source>
        <strain evidence="9 10">DSM 44598</strain>
    </source>
</reference>
<evidence type="ECO:0000256" key="6">
    <source>
        <dbReference type="RuleBase" id="RU003732"/>
    </source>
</evidence>
<feature type="transmembrane region" description="Helical" evidence="8">
    <location>
        <begin position="373"/>
        <end position="394"/>
    </location>
</feature>